<proteinExistence type="inferred from homology"/>
<dbReference type="EMBL" id="DYDO01000007">
    <property type="protein sequence ID" value="DBA20909.1"/>
    <property type="molecule type" value="Genomic_DNA"/>
</dbReference>
<feature type="compositionally biased region" description="Basic and acidic residues" evidence="2">
    <location>
        <begin position="34"/>
        <end position="45"/>
    </location>
</feature>
<evidence type="ECO:0000313" key="3">
    <source>
        <dbReference type="EMBL" id="DBA20909.1"/>
    </source>
</evidence>
<reference evidence="3" key="1">
    <citation type="thesis" date="2020" institute="ProQuest LLC" country="789 East Eisenhower Parkway, Ann Arbor, MI, USA">
        <title>Comparative Genomics and Chromosome Evolution.</title>
        <authorList>
            <person name="Mudd A.B."/>
        </authorList>
    </citation>
    <scope>NUCLEOTIDE SEQUENCE</scope>
    <source>
        <strain evidence="3">1538</strain>
        <tissue evidence="3">Blood</tissue>
    </source>
</reference>
<dbReference type="PANTHER" id="PTHR22227:SF13">
    <property type="entry name" value="NOVEL PROTEIN"/>
    <property type="match status" value="1"/>
</dbReference>
<dbReference type="InterPro" id="IPR026716">
    <property type="entry name" value="PBIR1/2/3"/>
</dbReference>
<gene>
    <name evidence="3" type="ORF">GDO54_017646</name>
</gene>
<organism evidence="3 4">
    <name type="scientific">Pyxicephalus adspersus</name>
    <name type="common">African bullfrog</name>
    <dbReference type="NCBI Taxonomy" id="30357"/>
    <lineage>
        <taxon>Eukaryota</taxon>
        <taxon>Metazoa</taxon>
        <taxon>Chordata</taxon>
        <taxon>Craniata</taxon>
        <taxon>Vertebrata</taxon>
        <taxon>Euteleostomi</taxon>
        <taxon>Amphibia</taxon>
        <taxon>Batrachia</taxon>
        <taxon>Anura</taxon>
        <taxon>Neobatrachia</taxon>
        <taxon>Ranoidea</taxon>
        <taxon>Pyxicephalidae</taxon>
        <taxon>Pyxicephalinae</taxon>
        <taxon>Pyxicephalus</taxon>
    </lineage>
</organism>
<feature type="region of interest" description="Disordered" evidence="2">
    <location>
        <begin position="32"/>
        <end position="60"/>
    </location>
</feature>
<evidence type="ECO:0000256" key="2">
    <source>
        <dbReference type="SAM" id="MobiDB-lite"/>
    </source>
</evidence>
<evidence type="ECO:0000256" key="1">
    <source>
        <dbReference type="ARBA" id="ARBA00006725"/>
    </source>
</evidence>
<evidence type="ECO:0008006" key="5">
    <source>
        <dbReference type="Google" id="ProtNLM"/>
    </source>
</evidence>
<keyword evidence="4" id="KW-1185">Reference proteome</keyword>
<dbReference type="AlphaFoldDB" id="A0AAV2ZRA0"/>
<name>A0AAV2ZRA0_PYXAD</name>
<protein>
    <recommendedName>
        <fullName evidence="5">Protein FAM122B</fullName>
    </recommendedName>
</protein>
<dbReference type="GO" id="GO:0004865">
    <property type="term" value="F:protein serine/threonine phosphatase inhibitor activity"/>
    <property type="evidence" value="ECO:0007669"/>
    <property type="project" value="InterPro"/>
</dbReference>
<dbReference type="PANTHER" id="PTHR22227">
    <property type="entry name" value="FAMILY WITH SEQUENCE SIMILARITY 122B ISOFORM X1"/>
    <property type="match status" value="1"/>
</dbReference>
<dbReference type="Proteomes" id="UP001181693">
    <property type="component" value="Unassembled WGS sequence"/>
</dbReference>
<accession>A0AAV2ZRA0</accession>
<sequence length="195" mass="21162">MNRETAREREVQAAMQMSISWEESFSLSDDDFDKLDKSTSPKRIDFAPVSPAPSPTRGIGKQCFSPSLQMFVSSNGLPPSPIPSPTRRFNSRRSQSPINCIRPSALGPIKRKVTLLVEMEVETQPKRLFQGTTNMLSPDMSHLSDYSCLSSDLDSSSSLGSSLDSAAKDGCVTDSPAACSNSCSSFISLDDLSPK</sequence>
<evidence type="ECO:0000313" key="4">
    <source>
        <dbReference type="Proteomes" id="UP001181693"/>
    </source>
</evidence>
<comment type="caution">
    <text evidence="3">The sequence shown here is derived from an EMBL/GenBank/DDBJ whole genome shotgun (WGS) entry which is preliminary data.</text>
</comment>
<comment type="similarity">
    <text evidence="1">Belongs to the FAM122 family.</text>
</comment>